<dbReference type="PANTHER" id="PTHR34477">
    <property type="entry name" value="UPF0213 PROTEIN YHBQ"/>
    <property type="match status" value="1"/>
</dbReference>
<dbReference type="SMART" id="SM00465">
    <property type="entry name" value="GIYc"/>
    <property type="match status" value="1"/>
</dbReference>
<evidence type="ECO:0000313" key="4">
    <source>
        <dbReference type="EMBL" id="PIR82896.1"/>
    </source>
</evidence>
<comment type="similarity">
    <text evidence="1">Belongs to the UPF0213 family.</text>
</comment>
<evidence type="ECO:0000259" key="3">
    <source>
        <dbReference type="PROSITE" id="PS50164"/>
    </source>
</evidence>
<dbReference type="Pfam" id="PF01541">
    <property type="entry name" value="GIY-YIG"/>
    <property type="match status" value="1"/>
</dbReference>
<dbReference type="EMBL" id="PFBL01000025">
    <property type="protein sequence ID" value="PIR82896.1"/>
    <property type="molecule type" value="Genomic_DNA"/>
</dbReference>
<gene>
    <name evidence="4" type="ORF">COU19_03385</name>
</gene>
<dbReference type="InterPro" id="IPR050190">
    <property type="entry name" value="UPF0213_domain"/>
</dbReference>
<dbReference type="InterPro" id="IPR000305">
    <property type="entry name" value="GIY-YIG_endonuc"/>
</dbReference>
<accession>A0A2H0UB27</accession>
<organism evidence="4 5">
    <name type="scientific">Candidatus Kaiserbacteria bacterium CG10_big_fil_rev_8_21_14_0_10_56_12</name>
    <dbReference type="NCBI Taxonomy" id="1974611"/>
    <lineage>
        <taxon>Bacteria</taxon>
        <taxon>Candidatus Kaiseribacteriota</taxon>
    </lineage>
</organism>
<dbReference type="InterPro" id="IPR035901">
    <property type="entry name" value="GIY-YIG_endonuc_sf"/>
</dbReference>
<sequence length="122" mass="14608">MSRFTQRIECPERSRRAVDTQRATFGGALCFTNDMHFVYMVQNSYGDLYTGITNNHEQRLRYHNERRGAQFTKRDSKFELVFLEQHTTSAQARKREIQIKKRRREKKDELISRYREGSPTSL</sequence>
<dbReference type="Gene3D" id="3.40.1440.10">
    <property type="entry name" value="GIY-YIG endonuclease"/>
    <property type="match status" value="1"/>
</dbReference>
<comment type="caution">
    <text evidence="4">The sequence shown here is derived from an EMBL/GenBank/DDBJ whole genome shotgun (WGS) entry which is preliminary data.</text>
</comment>
<evidence type="ECO:0000256" key="1">
    <source>
        <dbReference type="ARBA" id="ARBA00007435"/>
    </source>
</evidence>
<reference evidence="5" key="1">
    <citation type="submission" date="2017-09" db="EMBL/GenBank/DDBJ databases">
        <title>Depth-based differentiation of microbial function through sediment-hosted aquifers and enrichment of novel symbionts in the deep terrestrial subsurface.</title>
        <authorList>
            <person name="Probst A.J."/>
            <person name="Ladd B."/>
            <person name="Jarett J.K."/>
            <person name="Geller-Mcgrath D.E."/>
            <person name="Sieber C.M.K."/>
            <person name="Emerson J.B."/>
            <person name="Anantharaman K."/>
            <person name="Thomas B.C."/>
            <person name="Malmstrom R."/>
            <person name="Stieglmeier M."/>
            <person name="Klingl A."/>
            <person name="Woyke T."/>
            <person name="Ryan C.M."/>
            <person name="Banfield J.F."/>
        </authorList>
    </citation>
    <scope>NUCLEOTIDE SEQUENCE [LARGE SCALE GENOMIC DNA]</scope>
</reference>
<dbReference type="SUPFAM" id="SSF82771">
    <property type="entry name" value="GIY-YIG endonuclease"/>
    <property type="match status" value="1"/>
</dbReference>
<dbReference type="PANTHER" id="PTHR34477:SF1">
    <property type="entry name" value="UPF0213 PROTEIN YHBQ"/>
    <property type="match status" value="1"/>
</dbReference>
<name>A0A2H0UB27_9BACT</name>
<evidence type="ECO:0000256" key="2">
    <source>
        <dbReference type="SAM" id="MobiDB-lite"/>
    </source>
</evidence>
<protein>
    <recommendedName>
        <fullName evidence="3">GIY-YIG domain-containing protein</fullName>
    </recommendedName>
</protein>
<proteinExistence type="inferred from homology"/>
<dbReference type="PROSITE" id="PS50164">
    <property type="entry name" value="GIY_YIG"/>
    <property type="match status" value="1"/>
</dbReference>
<dbReference type="AlphaFoldDB" id="A0A2H0UB27"/>
<dbReference type="Proteomes" id="UP000230179">
    <property type="component" value="Unassembled WGS sequence"/>
</dbReference>
<feature type="compositionally biased region" description="Basic and acidic residues" evidence="2">
    <location>
        <begin position="106"/>
        <end position="116"/>
    </location>
</feature>
<feature type="domain" description="GIY-YIG" evidence="3">
    <location>
        <begin position="34"/>
        <end position="109"/>
    </location>
</feature>
<dbReference type="CDD" id="cd10456">
    <property type="entry name" value="GIY-YIG_UPF0213"/>
    <property type="match status" value="1"/>
</dbReference>
<evidence type="ECO:0000313" key="5">
    <source>
        <dbReference type="Proteomes" id="UP000230179"/>
    </source>
</evidence>
<feature type="region of interest" description="Disordered" evidence="2">
    <location>
        <begin position="92"/>
        <end position="122"/>
    </location>
</feature>